<accession>A0A238IWR7</accession>
<dbReference type="EMBL" id="FXXQ01000001">
    <property type="protein sequence ID" value="SMX22481.1"/>
    <property type="molecule type" value="Genomic_DNA"/>
</dbReference>
<evidence type="ECO:0000313" key="6">
    <source>
        <dbReference type="EMBL" id="SMX22481.1"/>
    </source>
</evidence>
<dbReference type="InterPro" id="IPR050389">
    <property type="entry name" value="LysR-type_TF"/>
</dbReference>
<protein>
    <submittedName>
        <fullName evidence="6">Nodulation protein D 2</fullName>
    </submittedName>
</protein>
<dbReference type="PROSITE" id="PS50931">
    <property type="entry name" value="HTH_LYSR"/>
    <property type="match status" value="1"/>
</dbReference>
<reference evidence="6 7" key="1">
    <citation type="submission" date="2017-05" db="EMBL/GenBank/DDBJ databases">
        <authorList>
            <person name="Song R."/>
            <person name="Chenine A.L."/>
            <person name="Ruprecht R.M."/>
        </authorList>
    </citation>
    <scope>NUCLEOTIDE SEQUENCE [LARGE SCALE GENOMIC DNA]</scope>
    <source>
        <strain evidence="6 7">CECT 8489</strain>
    </source>
</reference>
<dbReference type="PANTHER" id="PTHR30118:SF15">
    <property type="entry name" value="TRANSCRIPTIONAL REGULATORY PROTEIN"/>
    <property type="match status" value="1"/>
</dbReference>
<comment type="similarity">
    <text evidence="1">Belongs to the LysR transcriptional regulatory family.</text>
</comment>
<keyword evidence="7" id="KW-1185">Reference proteome</keyword>
<dbReference type="Pfam" id="PF03466">
    <property type="entry name" value="LysR_substrate"/>
    <property type="match status" value="1"/>
</dbReference>
<evidence type="ECO:0000313" key="7">
    <source>
        <dbReference type="Proteomes" id="UP000201838"/>
    </source>
</evidence>
<evidence type="ECO:0000256" key="2">
    <source>
        <dbReference type="ARBA" id="ARBA00023015"/>
    </source>
</evidence>
<dbReference type="PANTHER" id="PTHR30118">
    <property type="entry name" value="HTH-TYPE TRANSCRIPTIONAL REGULATOR LEUO-RELATED"/>
    <property type="match status" value="1"/>
</dbReference>
<sequence>MNLSSINTNLLVALDLLLTHQSVQVAAEKQYVTASAMSHSLRMLRDLFGDELLTRTGGKMIRTPFGEQLMAPLHRALLELERAVSTVGEFDPSRSERGFVIAAPDFLSTLILPPVLKILEREAPKLDLEIRPIARAGALRFDELARLADGDIDLLLAAVLTGSQAQSLPEIRGTNLYEEEFVCVVRNDHPAVGESLDLETYAALPHLLITITEDRSPSWIDEELARHGLSRRVAMRTRYFMSAPLLIAKSDLLLTCPRQLARYFAQTANLRIFEPPLALPSYFEQIAWHARFDADPASLWLRSTLRRAAEEVIVRR</sequence>
<organism evidence="6 7">
    <name type="scientific">Boseongicola aestuarii</name>
    <dbReference type="NCBI Taxonomy" id="1470561"/>
    <lineage>
        <taxon>Bacteria</taxon>
        <taxon>Pseudomonadati</taxon>
        <taxon>Pseudomonadota</taxon>
        <taxon>Alphaproteobacteria</taxon>
        <taxon>Rhodobacterales</taxon>
        <taxon>Paracoccaceae</taxon>
        <taxon>Boseongicola</taxon>
    </lineage>
</organism>
<evidence type="ECO:0000256" key="1">
    <source>
        <dbReference type="ARBA" id="ARBA00009437"/>
    </source>
</evidence>
<keyword evidence="4" id="KW-0804">Transcription</keyword>
<dbReference type="InterPro" id="IPR005119">
    <property type="entry name" value="LysR_subst-bd"/>
</dbReference>
<dbReference type="CDD" id="cd08417">
    <property type="entry name" value="PBP2_Nitroaromatics_like"/>
    <property type="match status" value="1"/>
</dbReference>
<proteinExistence type="inferred from homology"/>
<keyword evidence="2" id="KW-0805">Transcription regulation</keyword>
<dbReference type="Gene3D" id="3.40.190.10">
    <property type="entry name" value="Periplasmic binding protein-like II"/>
    <property type="match status" value="2"/>
</dbReference>
<dbReference type="GO" id="GO:0003677">
    <property type="term" value="F:DNA binding"/>
    <property type="evidence" value="ECO:0007669"/>
    <property type="project" value="UniProtKB-KW"/>
</dbReference>
<dbReference type="Proteomes" id="UP000201838">
    <property type="component" value="Unassembled WGS sequence"/>
</dbReference>
<keyword evidence="3" id="KW-0238">DNA-binding</keyword>
<dbReference type="AlphaFoldDB" id="A0A238IWR7"/>
<dbReference type="InterPro" id="IPR000847">
    <property type="entry name" value="LysR_HTH_N"/>
</dbReference>
<dbReference type="OrthoDB" id="528082at2"/>
<evidence type="ECO:0000256" key="3">
    <source>
        <dbReference type="ARBA" id="ARBA00023125"/>
    </source>
</evidence>
<dbReference type="InterPro" id="IPR036388">
    <property type="entry name" value="WH-like_DNA-bd_sf"/>
</dbReference>
<dbReference type="SUPFAM" id="SSF46785">
    <property type="entry name" value="Winged helix' DNA-binding domain"/>
    <property type="match status" value="1"/>
</dbReference>
<name>A0A238IWR7_9RHOB</name>
<gene>
    <name evidence="6" type="primary">nodD2</name>
    <name evidence="6" type="ORF">BOA8489_00578</name>
</gene>
<evidence type="ECO:0000259" key="5">
    <source>
        <dbReference type="PROSITE" id="PS50931"/>
    </source>
</evidence>
<dbReference type="Gene3D" id="1.10.10.10">
    <property type="entry name" value="Winged helix-like DNA-binding domain superfamily/Winged helix DNA-binding domain"/>
    <property type="match status" value="1"/>
</dbReference>
<dbReference type="Pfam" id="PF00126">
    <property type="entry name" value="HTH_1"/>
    <property type="match status" value="1"/>
</dbReference>
<feature type="domain" description="HTH lysR-type" evidence="5">
    <location>
        <begin position="6"/>
        <end position="63"/>
    </location>
</feature>
<evidence type="ECO:0000256" key="4">
    <source>
        <dbReference type="ARBA" id="ARBA00023163"/>
    </source>
</evidence>
<dbReference type="RefSeq" id="WP_093972425.1">
    <property type="nucleotide sequence ID" value="NZ_FXXQ01000001.1"/>
</dbReference>
<dbReference type="InterPro" id="IPR037402">
    <property type="entry name" value="YidZ_PBP2"/>
</dbReference>
<dbReference type="InterPro" id="IPR036390">
    <property type="entry name" value="WH_DNA-bd_sf"/>
</dbReference>
<dbReference type="GO" id="GO:0003700">
    <property type="term" value="F:DNA-binding transcription factor activity"/>
    <property type="evidence" value="ECO:0007669"/>
    <property type="project" value="InterPro"/>
</dbReference>
<dbReference type="SUPFAM" id="SSF53850">
    <property type="entry name" value="Periplasmic binding protein-like II"/>
    <property type="match status" value="1"/>
</dbReference>